<gene>
    <name evidence="1" type="ORF">EWE75_24460</name>
</gene>
<proteinExistence type="predicted"/>
<evidence type="ECO:0000313" key="2">
    <source>
        <dbReference type="Proteomes" id="UP000292085"/>
    </source>
</evidence>
<protein>
    <submittedName>
        <fullName evidence="1">Uncharacterized protein</fullName>
    </submittedName>
</protein>
<evidence type="ECO:0000313" key="1">
    <source>
        <dbReference type="EMBL" id="RZF58610.1"/>
    </source>
</evidence>
<dbReference type="Proteomes" id="UP000292085">
    <property type="component" value="Unassembled WGS sequence"/>
</dbReference>
<dbReference type="EMBL" id="SGIS01000132">
    <property type="protein sequence ID" value="RZF58610.1"/>
    <property type="molecule type" value="Genomic_DNA"/>
</dbReference>
<dbReference type="AlphaFoldDB" id="A0A4Q6XFG6"/>
<name>A0A4Q6XFG6_9SPHN</name>
<keyword evidence="2" id="KW-1185">Reference proteome</keyword>
<dbReference type="RefSeq" id="WP_130160618.1">
    <property type="nucleotide sequence ID" value="NZ_SGIS01000132.1"/>
</dbReference>
<sequence>MRVISTPNPRQFYAIHYLNWKPGDGVITIGCEAESWTVNDADLSAADLFVADFRDSQLSGRLEILGRAFSTPGISAEVLPIFYAQTIAIKKEQHRRAVEAFKAQHDLTDEEFASDHWQTLFAIQYPQITSYGDIRDHFQQAPS</sequence>
<comment type="caution">
    <text evidence="1">The sequence shown here is derived from an EMBL/GenBank/DDBJ whole genome shotgun (WGS) entry which is preliminary data.</text>
</comment>
<organism evidence="1 2">
    <name type="scientific">Sphingomonas populi</name>
    <dbReference type="NCBI Taxonomy" id="2484750"/>
    <lineage>
        <taxon>Bacteria</taxon>
        <taxon>Pseudomonadati</taxon>
        <taxon>Pseudomonadota</taxon>
        <taxon>Alphaproteobacteria</taxon>
        <taxon>Sphingomonadales</taxon>
        <taxon>Sphingomonadaceae</taxon>
        <taxon>Sphingomonas</taxon>
    </lineage>
</organism>
<accession>A0A4Q6XFG6</accession>
<reference evidence="1 2" key="1">
    <citation type="submission" date="2019-02" db="EMBL/GenBank/DDBJ databases">
        <authorList>
            <person name="Li Y."/>
        </authorList>
    </citation>
    <scope>NUCLEOTIDE SEQUENCE [LARGE SCALE GENOMIC DNA]</scope>
    <source>
        <strain evidence="1 2">3-7</strain>
    </source>
</reference>